<reference evidence="10" key="1">
    <citation type="submission" date="2021-03" db="EMBL/GenBank/DDBJ databases">
        <title>Antimicrobial resistance genes in bacteria isolated from Japanese honey, and their potential for conferring macrolide and lincosamide resistance in the American foulbrood pathogen Paenibacillus larvae.</title>
        <authorList>
            <person name="Okamoto M."/>
            <person name="Kumagai M."/>
            <person name="Kanamori H."/>
            <person name="Takamatsu D."/>
        </authorList>
    </citation>
    <scope>NUCLEOTIDE SEQUENCE</scope>
    <source>
        <strain evidence="10">J40TS1</strain>
    </source>
</reference>
<evidence type="ECO:0000259" key="9">
    <source>
        <dbReference type="SMART" id="SM00893"/>
    </source>
</evidence>
<gene>
    <name evidence="10" type="primary">etfB</name>
    <name evidence="10" type="ORF">J40TS1_19150</name>
</gene>
<dbReference type="InterPro" id="IPR000049">
    <property type="entry name" value="ET-Flavoprotein_bsu_CS"/>
</dbReference>
<evidence type="ECO:0000256" key="2">
    <source>
        <dbReference type="ARBA" id="ARBA00011355"/>
    </source>
</evidence>
<keyword evidence="4" id="KW-0813">Transport</keyword>
<protein>
    <recommendedName>
        <fullName evidence="3">Electron transfer flavoprotein subunit beta</fullName>
    </recommendedName>
    <alternativeName>
        <fullName evidence="7">Electron transfer flavoprotein small subunit</fullName>
    </alternativeName>
</protein>
<dbReference type="PANTHER" id="PTHR21294:SF8">
    <property type="entry name" value="ELECTRON TRANSFER FLAVOPROTEIN SUBUNIT BETA"/>
    <property type="match status" value="1"/>
</dbReference>
<feature type="domain" description="Electron transfer flavoprotein alpha/beta-subunit N-terminal" evidence="9">
    <location>
        <begin position="21"/>
        <end position="218"/>
    </location>
</feature>
<proteinExistence type="inferred from homology"/>
<evidence type="ECO:0000256" key="1">
    <source>
        <dbReference type="ARBA" id="ARBA00007557"/>
    </source>
</evidence>
<dbReference type="InterPro" id="IPR033948">
    <property type="entry name" value="ETF_beta_N"/>
</dbReference>
<keyword evidence="5" id="KW-0249">Electron transport</keyword>
<evidence type="ECO:0000256" key="7">
    <source>
        <dbReference type="ARBA" id="ARBA00042002"/>
    </source>
</evidence>
<dbReference type="PIRSF" id="PIRSF000090">
    <property type="entry name" value="Beta-ETF"/>
    <property type="match status" value="1"/>
</dbReference>
<evidence type="ECO:0000256" key="5">
    <source>
        <dbReference type="ARBA" id="ARBA00022982"/>
    </source>
</evidence>
<dbReference type="SUPFAM" id="SSF52402">
    <property type="entry name" value="Adenine nucleotide alpha hydrolases-like"/>
    <property type="match status" value="1"/>
</dbReference>
<keyword evidence="11" id="KW-1185">Reference proteome</keyword>
<comment type="function">
    <text evidence="6">The electron transfer flavoprotein serves as a specific electron acceptor for other dehydrogenases. It transfers the electrons to the main respiratory chain via ETF-ubiquinone oxidoreductase (ETF dehydrogenase).</text>
</comment>
<evidence type="ECO:0000256" key="4">
    <source>
        <dbReference type="ARBA" id="ARBA00022448"/>
    </source>
</evidence>
<dbReference type="Proteomes" id="UP000683139">
    <property type="component" value="Unassembled WGS sequence"/>
</dbReference>
<dbReference type="Gene3D" id="3.40.50.620">
    <property type="entry name" value="HUPs"/>
    <property type="match status" value="1"/>
</dbReference>
<evidence type="ECO:0000313" key="10">
    <source>
        <dbReference type="EMBL" id="GIP16273.1"/>
    </source>
</evidence>
<sequence>MKIVVLLKQTFDTEEKIDIADGRIEEYGVKFVINPYDEFALEEALRLKEANDAEVIAITAGPERSSIALRTALALGVDQAILVSETEQLDHSYHIAALLAETIRPLKPDLILAGLFAIDSGSGSVALQVAELLDLPHASAAVKLQLGTADELALEQAPWNGQLALVERDVEGDSEIVLLPLPALITAQQGLNEPRYPSLPGIMKAKKKAIIERFPADLLNEPLQASIASSATVRTAITPPPARQTGRLLQGSSEQQTKELLHILQQLNLVESEES</sequence>
<comment type="similarity">
    <text evidence="1">Belongs to the ETF beta-subunit/FixA family.</text>
</comment>
<dbReference type="GO" id="GO:0005829">
    <property type="term" value="C:cytosol"/>
    <property type="evidence" value="ECO:0007669"/>
    <property type="project" value="TreeGrafter"/>
</dbReference>
<evidence type="ECO:0000313" key="11">
    <source>
        <dbReference type="Proteomes" id="UP000683139"/>
    </source>
</evidence>
<dbReference type="AlphaFoldDB" id="A0A919YLW0"/>
<name>A0A919YLW0_9BACL</name>
<evidence type="ECO:0000256" key="8">
    <source>
        <dbReference type="ARBA" id="ARBA00049933"/>
    </source>
</evidence>
<dbReference type="EMBL" id="BOSE01000003">
    <property type="protein sequence ID" value="GIP16273.1"/>
    <property type="molecule type" value="Genomic_DNA"/>
</dbReference>
<comment type="cofactor">
    <cofactor evidence="8">
        <name>AMP</name>
        <dbReference type="ChEBI" id="CHEBI:456215"/>
    </cofactor>
</comment>
<dbReference type="PANTHER" id="PTHR21294">
    <property type="entry name" value="ELECTRON TRANSFER FLAVOPROTEIN BETA-SUBUNIT"/>
    <property type="match status" value="1"/>
</dbReference>
<dbReference type="GO" id="GO:0009055">
    <property type="term" value="F:electron transfer activity"/>
    <property type="evidence" value="ECO:0007669"/>
    <property type="project" value="InterPro"/>
</dbReference>
<comment type="subunit">
    <text evidence="2">Heterodimer of an alpha and a beta subunit.</text>
</comment>
<dbReference type="InterPro" id="IPR014730">
    <property type="entry name" value="ETF_a/b_N"/>
</dbReference>
<dbReference type="PROSITE" id="PS01065">
    <property type="entry name" value="ETF_BETA"/>
    <property type="match status" value="1"/>
</dbReference>
<evidence type="ECO:0000256" key="6">
    <source>
        <dbReference type="ARBA" id="ARBA00025649"/>
    </source>
</evidence>
<dbReference type="InterPro" id="IPR012255">
    <property type="entry name" value="ETF_b"/>
</dbReference>
<dbReference type="InterPro" id="IPR014729">
    <property type="entry name" value="Rossmann-like_a/b/a_fold"/>
</dbReference>
<organism evidence="10 11">
    <name type="scientific">Paenibacillus montaniterrae</name>
    <dbReference type="NCBI Taxonomy" id="429341"/>
    <lineage>
        <taxon>Bacteria</taxon>
        <taxon>Bacillati</taxon>
        <taxon>Bacillota</taxon>
        <taxon>Bacilli</taxon>
        <taxon>Bacillales</taxon>
        <taxon>Paenibacillaceae</taxon>
        <taxon>Paenibacillus</taxon>
    </lineage>
</organism>
<dbReference type="RefSeq" id="WP_213514544.1">
    <property type="nucleotide sequence ID" value="NZ_BOSE01000003.1"/>
</dbReference>
<accession>A0A919YLW0</accession>
<comment type="caution">
    <text evidence="10">The sequence shown here is derived from an EMBL/GenBank/DDBJ whole genome shotgun (WGS) entry which is preliminary data.</text>
</comment>
<dbReference type="CDD" id="cd01714">
    <property type="entry name" value="ETF_beta"/>
    <property type="match status" value="1"/>
</dbReference>
<dbReference type="Pfam" id="PF01012">
    <property type="entry name" value="ETF"/>
    <property type="match status" value="1"/>
</dbReference>
<dbReference type="SMART" id="SM00893">
    <property type="entry name" value="ETF"/>
    <property type="match status" value="1"/>
</dbReference>
<evidence type="ECO:0000256" key="3">
    <source>
        <dbReference type="ARBA" id="ARBA00016797"/>
    </source>
</evidence>